<dbReference type="EMBL" id="JACHXD010000011">
    <property type="protein sequence ID" value="MBB3120772.1"/>
    <property type="molecule type" value="Genomic_DNA"/>
</dbReference>
<evidence type="ECO:0000313" key="1">
    <source>
        <dbReference type="EMBL" id="MBB3120772.1"/>
    </source>
</evidence>
<keyword evidence="2" id="KW-1185">Reference proteome</keyword>
<reference evidence="1 2" key="1">
    <citation type="submission" date="2020-08" db="EMBL/GenBank/DDBJ databases">
        <title>Genomic Encyclopedia of Type Strains, Phase III (KMG-III): the genomes of soil and plant-associated and newly described type strains.</title>
        <authorList>
            <person name="Whitman W."/>
        </authorList>
    </citation>
    <scope>NUCLEOTIDE SEQUENCE [LARGE SCALE GENOMIC DNA]</scope>
    <source>
        <strain evidence="1 2">CECT 8897</strain>
    </source>
</reference>
<comment type="caution">
    <text evidence="1">The sequence shown here is derived from an EMBL/GenBank/DDBJ whole genome shotgun (WGS) entry which is preliminary data.</text>
</comment>
<accession>A0A7W5FVG4</accession>
<evidence type="ECO:0000313" key="2">
    <source>
        <dbReference type="Proteomes" id="UP000541535"/>
    </source>
</evidence>
<protein>
    <submittedName>
        <fullName evidence="1">Uncharacterized protein</fullName>
    </submittedName>
</protein>
<gene>
    <name evidence="1" type="ORF">FHS03_003842</name>
</gene>
<proteinExistence type="predicted"/>
<dbReference type="RefSeq" id="WP_183442532.1">
    <property type="nucleotide sequence ID" value="NZ_JACHXD010000011.1"/>
</dbReference>
<sequence>MDKPILTSREASTGAGFNKLPILRAIIYPFKINELRIAFALNQSRSQALENLFFTAHLGAQQTLEPFDKNTSED</sequence>
<dbReference type="AlphaFoldDB" id="A0A7W5FVG4"/>
<organism evidence="1 2">
    <name type="scientific">Pseudoduganella violacea</name>
    <dbReference type="NCBI Taxonomy" id="1715466"/>
    <lineage>
        <taxon>Bacteria</taxon>
        <taxon>Pseudomonadati</taxon>
        <taxon>Pseudomonadota</taxon>
        <taxon>Betaproteobacteria</taxon>
        <taxon>Burkholderiales</taxon>
        <taxon>Oxalobacteraceae</taxon>
        <taxon>Telluria group</taxon>
        <taxon>Pseudoduganella</taxon>
    </lineage>
</organism>
<dbReference type="Proteomes" id="UP000541535">
    <property type="component" value="Unassembled WGS sequence"/>
</dbReference>
<name>A0A7W5FVG4_9BURK</name>